<evidence type="ECO:0000256" key="3">
    <source>
        <dbReference type="ARBA" id="ARBA00022801"/>
    </source>
</evidence>
<dbReference type="OrthoDB" id="5565075at2759"/>
<evidence type="ECO:0000256" key="8">
    <source>
        <dbReference type="SAM" id="SignalP"/>
    </source>
</evidence>
<dbReference type="PANTHER" id="PTHR24271:SF81">
    <property type="entry name" value="GRANZYME B"/>
    <property type="match status" value="1"/>
</dbReference>
<keyword evidence="1 7" id="KW-0645">Protease</keyword>
<evidence type="ECO:0000313" key="11">
    <source>
        <dbReference type="Proteomes" id="UP000765507"/>
    </source>
</evidence>
<dbReference type="EMBL" id="JAHGAV010000659">
    <property type="protein sequence ID" value="KAG6924133.1"/>
    <property type="molecule type" value="Genomic_DNA"/>
</dbReference>
<keyword evidence="5" id="KW-0865">Zymogen</keyword>
<evidence type="ECO:0000256" key="1">
    <source>
        <dbReference type="ARBA" id="ARBA00022670"/>
    </source>
</evidence>
<reference evidence="10 11" key="1">
    <citation type="journal article" date="2020" name="G3 (Bethesda)">
        <title>Draft Genome of the Common Snapping Turtle, Chelydra serpentina, a Model for Phenotypic Plasticity in Reptiles.</title>
        <authorList>
            <person name="Das D."/>
            <person name="Singh S.K."/>
            <person name="Bierstedt J."/>
            <person name="Erickson A."/>
            <person name="Galli G.L.J."/>
            <person name="Crossley D.A. 2nd"/>
            <person name="Rhen T."/>
        </authorList>
    </citation>
    <scope>NUCLEOTIDE SEQUENCE [LARGE SCALE GENOMIC DNA]</scope>
    <source>
        <strain evidence="10">KW</strain>
    </source>
</reference>
<dbReference type="Pfam" id="PF00089">
    <property type="entry name" value="Trypsin"/>
    <property type="match status" value="1"/>
</dbReference>
<dbReference type="AlphaFoldDB" id="A0A8T1S6D7"/>
<dbReference type="GO" id="GO:0004252">
    <property type="term" value="F:serine-type endopeptidase activity"/>
    <property type="evidence" value="ECO:0007669"/>
    <property type="project" value="InterPro"/>
</dbReference>
<keyword evidence="3 7" id="KW-0378">Hydrolase</keyword>
<evidence type="ECO:0000313" key="10">
    <source>
        <dbReference type="EMBL" id="KAG6924133.1"/>
    </source>
</evidence>
<dbReference type="PANTHER" id="PTHR24271">
    <property type="entry name" value="KALLIKREIN-RELATED"/>
    <property type="match status" value="1"/>
</dbReference>
<feature type="domain" description="Peptidase S1" evidence="9">
    <location>
        <begin position="24"/>
        <end position="245"/>
    </location>
</feature>
<evidence type="ECO:0000256" key="7">
    <source>
        <dbReference type="RuleBase" id="RU363034"/>
    </source>
</evidence>
<dbReference type="InterPro" id="IPR033116">
    <property type="entry name" value="TRYPSIN_SER"/>
</dbReference>
<accession>A0A8T1S6D7</accession>
<gene>
    <name evidence="10" type="ORF">G0U57_018227</name>
</gene>
<evidence type="ECO:0000256" key="4">
    <source>
        <dbReference type="ARBA" id="ARBA00022825"/>
    </source>
</evidence>
<sequence length="245" mass="27233">MLLFLLPAAFLVRILPPGAQAGGIIRGQEAVPHSRPYMAFVKIKKCFEPMNTCGGFLIREDVVVTAAHCRVKWSKDTVVLGAHNISKREPSTQKIRVRRWIRHPEYNKKTQINDIMLLQLSRKAELNDWVQPIHLPDPWPEAPVGTRCNVSGWGRMQVYPPKRSDVLREVALEVMADAVCEHNLTKPYDAESMLCAGDPRGKKASMKGDSGGPLVCDGVPQGVVSWGPSNGASPEVYARVSRFVR</sequence>
<dbReference type="PROSITE" id="PS50240">
    <property type="entry name" value="TRYPSIN_DOM"/>
    <property type="match status" value="1"/>
</dbReference>
<dbReference type="CDD" id="cd00190">
    <property type="entry name" value="Tryp_SPc"/>
    <property type="match status" value="1"/>
</dbReference>
<keyword evidence="4 7" id="KW-0720">Serine protease</keyword>
<keyword evidence="11" id="KW-1185">Reference proteome</keyword>
<dbReference type="FunFam" id="2.40.10.10:FF:000005">
    <property type="entry name" value="Serine protease 37"/>
    <property type="match status" value="1"/>
</dbReference>
<dbReference type="PRINTS" id="PR00722">
    <property type="entry name" value="CHYMOTRYPSIN"/>
</dbReference>
<feature type="non-terminal residue" evidence="10">
    <location>
        <position position="1"/>
    </location>
</feature>
<evidence type="ECO:0000256" key="5">
    <source>
        <dbReference type="ARBA" id="ARBA00023145"/>
    </source>
</evidence>
<dbReference type="SUPFAM" id="SSF50494">
    <property type="entry name" value="Trypsin-like serine proteases"/>
    <property type="match status" value="1"/>
</dbReference>
<keyword evidence="6" id="KW-1015">Disulfide bond</keyword>
<feature type="signal peptide" evidence="8">
    <location>
        <begin position="1"/>
        <end position="21"/>
    </location>
</feature>
<comment type="caution">
    <text evidence="10">The sequence shown here is derived from an EMBL/GenBank/DDBJ whole genome shotgun (WGS) entry which is preliminary data.</text>
</comment>
<dbReference type="GO" id="GO:0006508">
    <property type="term" value="P:proteolysis"/>
    <property type="evidence" value="ECO:0007669"/>
    <property type="project" value="UniProtKB-KW"/>
</dbReference>
<dbReference type="Proteomes" id="UP000765507">
    <property type="component" value="Unassembled WGS sequence"/>
</dbReference>
<organism evidence="10 11">
    <name type="scientific">Chelydra serpentina</name>
    <name type="common">Snapping turtle</name>
    <name type="synonym">Testudo serpentina</name>
    <dbReference type="NCBI Taxonomy" id="8475"/>
    <lineage>
        <taxon>Eukaryota</taxon>
        <taxon>Metazoa</taxon>
        <taxon>Chordata</taxon>
        <taxon>Craniata</taxon>
        <taxon>Vertebrata</taxon>
        <taxon>Euteleostomi</taxon>
        <taxon>Archelosauria</taxon>
        <taxon>Testudinata</taxon>
        <taxon>Testudines</taxon>
        <taxon>Cryptodira</taxon>
        <taxon>Durocryptodira</taxon>
        <taxon>Americhelydia</taxon>
        <taxon>Chelydroidea</taxon>
        <taxon>Chelydridae</taxon>
        <taxon>Chelydra</taxon>
    </lineage>
</organism>
<dbReference type="InterPro" id="IPR043504">
    <property type="entry name" value="Peptidase_S1_PA_chymotrypsin"/>
</dbReference>
<name>A0A8T1S6D7_CHESE</name>
<feature type="chain" id="PRO_5035916444" evidence="8">
    <location>
        <begin position="22"/>
        <end position="245"/>
    </location>
</feature>
<dbReference type="InterPro" id="IPR001254">
    <property type="entry name" value="Trypsin_dom"/>
</dbReference>
<evidence type="ECO:0000256" key="6">
    <source>
        <dbReference type="ARBA" id="ARBA00023157"/>
    </source>
</evidence>
<dbReference type="Gene3D" id="2.40.10.10">
    <property type="entry name" value="Trypsin-like serine proteases"/>
    <property type="match status" value="2"/>
</dbReference>
<dbReference type="PROSITE" id="PS00135">
    <property type="entry name" value="TRYPSIN_SER"/>
    <property type="match status" value="1"/>
</dbReference>
<proteinExistence type="predicted"/>
<dbReference type="PROSITE" id="PS00134">
    <property type="entry name" value="TRYPSIN_HIS"/>
    <property type="match status" value="1"/>
</dbReference>
<dbReference type="SMART" id="SM00020">
    <property type="entry name" value="Tryp_SPc"/>
    <property type="match status" value="1"/>
</dbReference>
<keyword evidence="2 8" id="KW-0732">Signal</keyword>
<dbReference type="InterPro" id="IPR018114">
    <property type="entry name" value="TRYPSIN_HIS"/>
</dbReference>
<dbReference type="InterPro" id="IPR009003">
    <property type="entry name" value="Peptidase_S1_PA"/>
</dbReference>
<dbReference type="InterPro" id="IPR001314">
    <property type="entry name" value="Peptidase_S1A"/>
</dbReference>
<evidence type="ECO:0000259" key="9">
    <source>
        <dbReference type="PROSITE" id="PS50240"/>
    </source>
</evidence>
<evidence type="ECO:0000256" key="2">
    <source>
        <dbReference type="ARBA" id="ARBA00022729"/>
    </source>
</evidence>
<protein>
    <submittedName>
        <fullName evidence="10">Cathepsin G-like</fullName>
    </submittedName>
</protein>